<dbReference type="InterPro" id="IPR029071">
    <property type="entry name" value="Ubiquitin-like_domsf"/>
</dbReference>
<sequence length="306" mass="34234">MKVFVAVSTRPNHAPVALEVSKDDTLASVKAKLHDMVGIPPPRQRLVFAFSALPDNDDTSLADHGVTDLSTFQLVMIMKMQVFVRCMYSTRGGTITISDVEFSDTVESFRLKVQLKAQQQYGIGIRPAQQRLSYGGKQLEDGHILMDYNIQEYATIQLLCRPCRLRTRVVELDIEVTDTVGRIKERVEEAERVPVACQRVYYCGNELDDSRALADYGALASSTPVKIGCERQEGDAPVVVENETTVNKRTDIDITKNKRKTIKTKPLAETEVAEVPSVKRRRFPFYLIGPELGEICPSSCDTDPAY</sequence>
<keyword evidence="1" id="KW-1017">Isopeptide bond</keyword>
<reference evidence="3" key="1">
    <citation type="submission" date="2023-07" db="EMBL/GenBank/DDBJ databases">
        <title>A chromosome-level genome assembly of Lolium multiflorum.</title>
        <authorList>
            <person name="Chen Y."/>
            <person name="Copetti D."/>
            <person name="Kolliker R."/>
            <person name="Studer B."/>
        </authorList>
    </citation>
    <scope>NUCLEOTIDE SEQUENCE</scope>
    <source>
        <strain evidence="3">02402/16</strain>
        <tissue evidence="3">Leaf</tissue>
    </source>
</reference>
<feature type="domain" description="Ubiquitin-like" evidence="2">
    <location>
        <begin position="1"/>
        <end position="76"/>
    </location>
</feature>
<protein>
    <recommendedName>
        <fullName evidence="2">Ubiquitin-like domain-containing protein</fullName>
    </recommendedName>
</protein>
<keyword evidence="4" id="KW-1185">Reference proteome</keyword>
<dbReference type="SUPFAM" id="SSF54236">
    <property type="entry name" value="Ubiquitin-like"/>
    <property type="match status" value="3"/>
</dbReference>
<accession>A0AAD8VMD3</accession>
<dbReference type="PROSITE" id="PS50053">
    <property type="entry name" value="UBIQUITIN_2"/>
    <property type="match status" value="3"/>
</dbReference>
<dbReference type="EMBL" id="JAUUTY010000007">
    <property type="protein sequence ID" value="KAK1613097.1"/>
    <property type="molecule type" value="Genomic_DNA"/>
</dbReference>
<dbReference type="InterPro" id="IPR019956">
    <property type="entry name" value="Ubiquitin_dom"/>
</dbReference>
<dbReference type="InterPro" id="IPR050158">
    <property type="entry name" value="Ubiquitin_ubiquitin-like"/>
</dbReference>
<proteinExistence type="predicted"/>
<dbReference type="InterPro" id="IPR000626">
    <property type="entry name" value="Ubiquitin-like_dom"/>
</dbReference>
<dbReference type="Proteomes" id="UP001231189">
    <property type="component" value="Unassembled WGS sequence"/>
</dbReference>
<evidence type="ECO:0000259" key="2">
    <source>
        <dbReference type="PROSITE" id="PS50053"/>
    </source>
</evidence>
<dbReference type="PRINTS" id="PR00348">
    <property type="entry name" value="UBIQUITIN"/>
</dbReference>
<evidence type="ECO:0000256" key="1">
    <source>
        <dbReference type="ARBA" id="ARBA00022499"/>
    </source>
</evidence>
<dbReference type="Gene3D" id="3.10.20.90">
    <property type="entry name" value="Phosphatidylinositol 3-kinase Catalytic Subunit, Chain A, domain 1"/>
    <property type="match status" value="3"/>
</dbReference>
<evidence type="ECO:0000313" key="3">
    <source>
        <dbReference type="EMBL" id="KAK1613097.1"/>
    </source>
</evidence>
<feature type="domain" description="Ubiquitin-like" evidence="2">
    <location>
        <begin position="156"/>
        <end position="217"/>
    </location>
</feature>
<evidence type="ECO:0000313" key="4">
    <source>
        <dbReference type="Proteomes" id="UP001231189"/>
    </source>
</evidence>
<dbReference type="SMART" id="SM00213">
    <property type="entry name" value="UBQ"/>
    <property type="match status" value="3"/>
</dbReference>
<dbReference type="AlphaFoldDB" id="A0AAD8VMD3"/>
<dbReference type="GO" id="GO:0003729">
    <property type="term" value="F:mRNA binding"/>
    <property type="evidence" value="ECO:0007669"/>
    <property type="project" value="UniProtKB-ARBA"/>
</dbReference>
<gene>
    <name evidence="3" type="ORF">QYE76_036770</name>
</gene>
<name>A0AAD8VMD3_LOLMU</name>
<dbReference type="CDD" id="cd17039">
    <property type="entry name" value="Ubl_ubiquitin_like"/>
    <property type="match status" value="1"/>
</dbReference>
<dbReference type="Pfam" id="PF00240">
    <property type="entry name" value="ubiquitin"/>
    <property type="match status" value="3"/>
</dbReference>
<dbReference type="PANTHER" id="PTHR10666">
    <property type="entry name" value="UBIQUITIN"/>
    <property type="match status" value="1"/>
</dbReference>
<comment type="caution">
    <text evidence="3">The sequence shown here is derived from an EMBL/GenBank/DDBJ whole genome shotgun (WGS) entry which is preliminary data.</text>
</comment>
<organism evidence="3 4">
    <name type="scientific">Lolium multiflorum</name>
    <name type="common">Italian ryegrass</name>
    <name type="synonym">Lolium perenne subsp. multiflorum</name>
    <dbReference type="NCBI Taxonomy" id="4521"/>
    <lineage>
        <taxon>Eukaryota</taxon>
        <taxon>Viridiplantae</taxon>
        <taxon>Streptophyta</taxon>
        <taxon>Embryophyta</taxon>
        <taxon>Tracheophyta</taxon>
        <taxon>Spermatophyta</taxon>
        <taxon>Magnoliopsida</taxon>
        <taxon>Liliopsida</taxon>
        <taxon>Poales</taxon>
        <taxon>Poaceae</taxon>
        <taxon>BOP clade</taxon>
        <taxon>Pooideae</taxon>
        <taxon>Poodae</taxon>
        <taxon>Poeae</taxon>
        <taxon>Poeae Chloroplast Group 2 (Poeae type)</taxon>
        <taxon>Loliodinae</taxon>
        <taxon>Loliinae</taxon>
        <taxon>Lolium</taxon>
    </lineage>
</organism>
<feature type="domain" description="Ubiquitin-like" evidence="2">
    <location>
        <begin position="80"/>
        <end position="161"/>
    </location>
</feature>